<comment type="subunit">
    <text evidence="3">Homodimer.</text>
</comment>
<dbReference type="PANTHER" id="PTHR10088">
    <property type="entry name" value="GLUCOKINASE REGULATORY PROTEIN"/>
    <property type="match status" value="1"/>
</dbReference>
<keyword evidence="2 3" id="KW-0119">Carbohydrate metabolism</keyword>
<evidence type="ECO:0000256" key="3">
    <source>
        <dbReference type="HAMAP-Rule" id="MF_00068"/>
    </source>
</evidence>
<dbReference type="NCBIfam" id="NF009222">
    <property type="entry name" value="PRK12570.1"/>
    <property type="match status" value="1"/>
</dbReference>
<feature type="domain" description="SIS" evidence="4">
    <location>
        <begin position="54"/>
        <end position="217"/>
    </location>
</feature>
<comment type="miscellaneous">
    <text evidence="3">A lyase-type mechanism (elimination/hydration) is suggested for the cleavage of the lactyl ether bond of MurNAc 6-phosphate, with the formation of an alpha,beta-unsaturated aldehyde intermediate with (E)-stereochemistry, followed by the syn addition of water to give product.</text>
</comment>
<dbReference type="NCBIfam" id="NF003915">
    <property type="entry name" value="PRK05441.1"/>
    <property type="match status" value="1"/>
</dbReference>
<comment type="caution">
    <text evidence="5">The sequence shown here is derived from an EMBL/GenBank/DDBJ whole genome shotgun (WGS) entry which is preliminary data.</text>
</comment>
<keyword evidence="6" id="KW-1185">Reference proteome</keyword>
<dbReference type="CDD" id="cd05007">
    <property type="entry name" value="SIS_Etherase"/>
    <property type="match status" value="1"/>
</dbReference>
<comment type="similarity">
    <text evidence="3">Belongs to the GCKR-like family. MurNAc-6-P etherase subfamily.</text>
</comment>
<proteinExistence type="inferred from homology"/>
<accession>A0ABT0M8Y5</accession>
<dbReference type="RefSeq" id="WP_249096557.1">
    <property type="nucleotide sequence ID" value="NZ_JAMAST010000001.1"/>
</dbReference>
<comment type="catalytic activity">
    <reaction evidence="3">
        <text>N-acetyl-D-muramate 6-phosphate + H2O = N-acetyl-D-glucosamine 6-phosphate + (R)-lactate</text>
        <dbReference type="Rhea" id="RHEA:26410"/>
        <dbReference type="ChEBI" id="CHEBI:15377"/>
        <dbReference type="ChEBI" id="CHEBI:16004"/>
        <dbReference type="ChEBI" id="CHEBI:57513"/>
        <dbReference type="ChEBI" id="CHEBI:58722"/>
        <dbReference type="EC" id="4.2.1.126"/>
    </reaction>
</comment>
<dbReference type="InterPro" id="IPR046348">
    <property type="entry name" value="SIS_dom_sf"/>
</dbReference>
<feature type="active site" evidence="3">
    <location>
        <position position="113"/>
    </location>
</feature>
<keyword evidence="1 3" id="KW-0456">Lyase</keyword>
<comment type="function">
    <text evidence="3">Specifically catalyzes the cleavage of the D-lactyl ether substituent of MurNAc 6-phosphate, producing GlcNAc 6-phosphate and D-lactate.</text>
</comment>
<dbReference type="NCBIfam" id="TIGR00274">
    <property type="entry name" value="N-acetylmuramic acid 6-phosphate etherase"/>
    <property type="match status" value="1"/>
</dbReference>
<protein>
    <recommendedName>
        <fullName evidence="3">N-acetylmuramic acid 6-phosphate etherase</fullName>
        <shortName evidence="3">MurNAc-6-P etherase</shortName>
        <ecNumber evidence="3">4.2.1.126</ecNumber>
    </recommendedName>
    <alternativeName>
        <fullName evidence="3">N-acetylmuramic acid 6-phosphate hydrolase</fullName>
    </alternativeName>
    <alternativeName>
        <fullName evidence="3">N-acetylmuramic acid 6-phosphate lyase</fullName>
    </alternativeName>
</protein>
<dbReference type="InterPro" id="IPR005488">
    <property type="entry name" value="Etherase_MurQ"/>
</dbReference>
<dbReference type="PROSITE" id="PS51464">
    <property type="entry name" value="SIS"/>
    <property type="match status" value="1"/>
</dbReference>
<dbReference type="InterPro" id="IPR040190">
    <property type="entry name" value="MURQ/GCKR"/>
</dbReference>
<dbReference type="EC" id="4.2.1.126" evidence="3"/>
<sequence length="300" mass="31890">MNEHYSTESRNQNTLDLDRMPLHDLLALMNREDQTVPLAISKVLPEIEKAVNKIVDSFNMGGRLIYIGAGTSGRLGVLDASECLPTFSASPDMVKGIIAGGEKALTTAIEGAEDSEQLGGDDLKKVCAGPIDTVVGIAASGRTPYVIGGLRYAGKQGATTISLACNAGSAISSYADIAIEVATGPEVLTGSTRLKAGTAQKLVLNMLSTASMVRIGKVYGNLMVDVQPSNKKLIERSKRMIMEAVGCSYETAECQFEKAGHNVKAAIVMSLLHCSYDEAIDRLQKANGFVRKTLEGDETE</sequence>
<evidence type="ECO:0000256" key="1">
    <source>
        <dbReference type="ARBA" id="ARBA00023239"/>
    </source>
</evidence>
<dbReference type="Gene3D" id="3.40.50.10490">
    <property type="entry name" value="Glucose-6-phosphate isomerase like protein, domain 1"/>
    <property type="match status" value="1"/>
</dbReference>
<dbReference type="InterPro" id="IPR005486">
    <property type="entry name" value="Glucokinase_regulatory_CS"/>
</dbReference>
<evidence type="ECO:0000259" key="4">
    <source>
        <dbReference type="PROSITE" id="PS51464"/>
    </source>
</evidence>
<dbReference type="PANTHER" id="PTHR10088:SF4">
    <property type="entry name" value="GLUCOKINASE REGULATORY PROTEIN"/>
    <property type="match status" value="1"/>
</dbReference>
<reference evidence="5 6" key="1">
    <citation type="submission" date="2022-05" db="EMBL/GenBank/DDBJ databases">
        <title>Sporolactobacillus sp nov CPB3-1, isolated from tree bark (Mangifera indica L.).</title>
        <authorList>
            <person name="Phuengjayaem S."/>
            <person name="Tanasupawat S."/>
        </authorList>
    </citation>
    <scope>NUCLEOTIDE SEQUENCE [LARGE SCALE GENOMIC DNA]</scope>
    <source>
        <strain evidence="5 6">CPB3-1</strain>
    </source>
</reference>
<dbReference type="PROSITE" id="PS01272">
    <property type="entry name" value="GCKR"/>
    <property type="match status" value="1"/>
</dbReference>
<gene>
    <name evidence="3 5" type="primary">murQ</name>
    <name evidence="5" type="ORF">M3N64_01985</name>
</gene>
<feature type="active site" description="Proton donor" evidence="3">
    <location>
        <position position="82"/>
    </location>
</feature>
<dbReference type="InterPro" id="IPR001347">
    <property type="entry name" value="SIS_dom"/>
</dbReference>
<name>A0ABT0M8Y5_9BACL</name>
<dbReference type="EMBL" id="JAMAST010000001">
    <property type="protein sequence ID" value="MCL1630724.1"/>
    <property type="molecule type" value="Genomic_DNA"/>
</dbReference>
<dbReference type="Gene3D" id="1.10.8.1080">
    <property type="match status" value="1"/>
</dbReference>
<organism evidence="5 6">
    <name type="scientific">Sporolactobacillus mangiferae</name>
    <dbReference type="NCBI Taxonomy" id="2940498"/>
    <lineage>
        <taxon>Bacteria</taxon>
        <taxon>Bacillati</taxon>
        <taxon>Bacillota</taxon>
        <taxon>Bacilli</taxon>
        <taxon>Bacillales</taxon>
        <taxon>Sporolactobacillaceae</taxon>
        <taxon>Sporolactobacillus</taxon>
    </lineage>
</organism>
<dbReference type="Pfam" id="PF22645">
    <property type="entry name" value="GKRP_SIS_N"/>
    <property type="match status" value="1"/>
</dbReference>
<dbReference type="SUPFAM" id="SSF53697">
    <property type="entry name" value="SIS domain"/>
    <property type="match status" value="1"/>
</dbReference>
<comment type="pathway">
    <text evidence="3">Amino-sugar metabolism; N-acetylmuramate degradation.</text>
</comment>
<dbReference type="HAMAP" id="MF_00068">
    <property type="entry name" value="MurQ"/>
    <property type="match status" value="1"/>
</dbReference>
<evidence type="ECO:0000313" key="5">
    <source>
        <dbReference type="EMBL" id="MCL1630724.1"/>
    </source>
</evidence>
<dbReference type="Proteomes" id="UP001203004">
    <property type="component" value="Unassembled WGS sequence"/>
</dbReference>
<evidence type="ECO:0000256" key="2">
    <source>
        <dbReference type="ARBA" id="ARBA00023277"/>
    </source>
</evidence>
<evidence type="ECO:0000313" key="6">
    <source>
        <dbReference type="Proteomes" id="UP001203004"/>
    </source>
</evidence>
<dbReference type="GO" id="GO:0016829">
    <property type="term" value="F:lyase activity"/>
    <property type="evidence" value="ECO:0007669"/>
    <property type="project" value="UniProtKB-KW"/>
</dbReference>